<sequence>MLTAKVESEGRRYRERALKYSESSAKFLLDPDSKP</sequence>
<evidence type="ECO:0000313" key="1">
    <source>
        <dbReference type="EMBL" id="KAI7726599.1"/>
    </source>
</evidence>
<proteinExistence type="predicted"/>
<accession>A0AAD5BNZ9</accession>
<keyword evidence="2" id="KW-1185">Reference proteome</keyword>
<gene>
    <name evidence="1" type="ORF">M8C21_025173</name>
</gene>
<reference evidence="1" key="1">
    <citation type="submission" date="2022-06" db="EMBL/GenBank/DDBJ databases">
        <title>Uncovering the hologenomic basis of an extraordinary plant invasion.</title>
        <authorList>
            <person name="Bieker V.C."/>
            <person name="Martin M.D."/>
            <person name="Gilbert T."/>
            <person name="Hodgins K."/>
            <person name="Battlay P."/>
            <person name="Petersen B."/>
            <person name="Wilson J."/>
        </authorList>
    </citation>
    <scope>NUCLEOTIDE SEQUENCE</scope>
    <source>
        <strain evidence="1">AA19_3_7</strain>
        <tissue evidence="1">Leaf</tissue>
    </source>
</reference>
<dbReference type="Proteomes" id="UP001206925">
    <property type="component" value="Unassembled WGS sequence"/>
</dbReference>
<comment type="caution">
    <text evidence="1">The sequence shown here is derived from an EMBL/GenBank/DDBJ whole genome shotgun (WGS) entry which is preliminary data.</text>
</comment>
<protein>
    <submittedName>
        <fullName evidence="1">Uncharacterized protein</fullName>
    </submittedName>
</protein>
<organism evidence="1 2">
    <name type="scientific">Ambrosia artemisiifolia</name>
    <name type="common">Common ragweed</name>
    <dbReference type="NCBI Taxonomy" id="4212"/>
    <lineage>
        <taxon>Eukaryota</taxon>
        <taxon>Viridiplantae</taxon>
        <taxon>Streptophyta</taxon>
        <taxon>Embryophyta</taxon>
        <taxon>Tracheophyta</taxon>
        <taxon>Spermatophyta</taxon>
        <taxon>Magnoliopsida</taxon>
        <taxon>eudicotyledons</taxon>
        <taxon>Gunneridae</taxon>
        <taxon>Pentapetalae</taxon>
        <taxon>asterids</taxon>
        <taxon>campanulids</taxon>
        <taxon>Asterales</taxon>
        <taxon>Asteraceae</taxon>
        <taxon>Asteroideae</taxon>
        <taxon>Heliantheae alliance</taxon>
        <taxon>Heliantheae</taxon>
        <taxon>Ambrosia</taxon>
    </lineage>
</organism>
<dbReference type="EMBL" id="JAMZMK010011625">
    <property type="protein sequence ID" value="KAI7726599.1"/>
    <property type="molecule type" value="Genomic_DNA"/>
</dbReference>
<evidence type="ECO:0000313" key="2">
    <source>
        <dbReference type="Proteomes" id="UP001206925"/>
    </source>
</evidence>
<name>A0AAD5BNZ9_AMBAR</name>
<dbReference type="AlphaFoldDB" id="A0AAD5BNZ9"/>